<proteinExistence type="predicted"/>
<reference evidence="2 3" key="1">
    <citation type="submission" date="2017-04" db="EMBL/GenBank/DDBJ databases">
        <authorList>
            <person name="Afonso C.L."/>
            <person name="Miller P.J."/>
            <person name="Scott M.A."/>
            <person name="Spackman E."/>
            <person name="Goraichik I."/>
            <person name="Dimitrov K.M."/>
            <person name="Suarez D.L."/>
            <person name="Swayne D.E."/>
        </authorList>
    </citation>
    <scope>NUCLEOTIDE SEQUENCE [LARGE SCALE GENOMIC DNA]</scope>
    <source>
        <strain evidence="2 3">A2P</strain>
    </source>
</reference>
<dbReference type="OrthoDB" id="9803432at2"/>
<dbReference type="CDD" id="cd18809">
    <property type="entry name" value="SF1_C_RecD"/>
    <property type="match status" value="1"/>
</dbReference>
<dbReference type="InterPro" id="IPR027417">
    <property type="entry name" value="P-loop_NTPase"/>
</dbReference>
<dbReference type="EMBL" id="FXAK01000007">
    <property type="protein sequence ID" value="SMF83299.1"/>
    <property type="molecule type" value="Genomic_DNA"/>
</dbReference>
<dbReference type="Pfam" id="PF13604">
    <property type="entry name" value="AAA_30"/>
    <property type="match status" value="1"/>
</dbReference>
<dbReference type="RefSeq" id="WP_085090255.1">
    <property type="nucleotide sequence ID" value="NZ_FXAK01000007.1"/>
</dbReference>
<dbReference type="SUPFAM" id="SSF52540">
    <property type="entry name" value="P-loop containing nucleoside triphosphate hydrolases"/>
    <property type="match status" value="2"/>
</dbReference>
<dbReference type="Gene3D" id="3.40.50.300">
    <property type="entry name" value="P-loop containing nucleotide triphosphate hydrolases"/>
    <property type="match status" value="2"/>
</dbReference>
<evidence type="ECO:0000313" key="3">
    <source>
        <dbReference type="Proteomes" id="UP000192936"/>
    </source>
</evidence>
<dbReference type="PANTHER" id="PTHR43788">
    <property type="entry name" value="DNA2/NAM7 HELICASE FAMILY MEMBER"/>
    <property type="match status" value="1"/>
</dbReference>
<dbReference type="Proteomes" id="UP000192936">
    <property type="component" value="Unassembled WGS sequence"/>
</dbReference>
<dbReference type="Pfam" id="PF13538">
    <property type="entry name" value="UvrD_C_2"/>
    <property type="match status" value="1"/>
</dbReference>
<name>A0A1X7HBG5_9PROT</name>
<sequence>MADITPSALQAQAIAETTAWFKSADKKQQQVFRIFGYAGTGKTTILNLAIKELGLSAFCPVGDDVKEGEDTGGHQSGRGVLYAAFTGKAALVMSRKGTPASTIHSLIYRVSEPTKEEMERVKKEISDIEGKLGALGPAERMLMEAQASQLKLRLKDMHKPAFILNTESAVRDASLIVLDEVSMVGDDMARDLLSFGKPILVLGDPGQLPPIKGEGYFVQAEPNVMLTEIHRQAGESAIIRLATMARQGQPIPYGQHDDFVWKMRRLEVGPAQMLNGGQVICGKNATRMQLNNAMRQAAGFSSIYPSGQGEKIICLKNRNDLGVVNGMFLTLTDIEDVSDISFKARVTTEDGNPVGPLDEDGKPEKQILYKGHFDDHVRVDKDRDQRDYWHKRTLMETSWGWAITGHKSQGSQWENIVVVDDGLGRTMEDRSRWLYTAITRAEKGLVLLG</sequence>
<evidence type="ECO:0000259" key="1">
    <source>
        <dbReference type="Pfam" id="PF13538"/>
    </source>
</evidence>
<evidence type="ECO:0000313" key="2">
    <source>
        <dbReference type="EMBL" id="SMF83299.1"/>
    </source>
</evidence>
<feature type="domain" description="UvrD-like helicase C-terminal" evidence="1">
    <location>
        <begin position="401"/>
        <end position="448"/>
    </location>
</feature>
<protein>
    <submittedName>
        <fullName evidence="2">Exodeoxyribonuclease-5</fullName>
    </submittedName>
</protein>
<dbReference type="InterPro" id="IPR050534">
    <property type="entry name" value="Coronavir_polyprotein_1ab"/>
</dbReference>
<gene>
    <name evidence="2" type="ORF">SAMN02982917_5507</name>
</gene>
<dbReference type="InterPro" id="IPR027785">
    <property type="entry name" value="UvrD-like_helicase_C"/>
</dbReference>
<dbReference type="AlphaFoldDB" id="A0A1X7HBG5"/>
<accession>A0A1X7HBG5</accession>
<dbReference type="STRING" id="286727.SAMN02982917_5507"/>
<organism evidence="2 3">
    <name type="scientific">Azospirillum oryzae</name>
    <dbReference type="NCBI Taxonomy" id="286727"/>
    <lineage>
        <taxon>Bacteria</taxon>
        <taxon>Pseudomonadati</taxon>
        <taxon>Pseudomonadota</taxon>
        <taxon>Alphaproteobacteria</taxon>
        <taxon>Rhodospirillales</taxon>
        <taxon>Azospirillaceae</taxon>
        <taxon>Azospirillum</taxon>
    </lineage>
</organism>